<reference evidence="1 2" key="1">
    <citation type="journal article" date="2023" name="Sci. Data">
        <title>Genome assembly of the Korean intertidal mud-creeper Batillaria attramentaria.</title>
        <authorList>
            <person name="Patra A.K."/>
            <person name="Ho P.T."/>
            <person name="Jun S."/>
            <person name="Lee S.J."/>
            <person name="Kim Y."/>
            <person name="Won Y.J."/>
        </authorList>
    </citation>
    <scope>NUCLEOTIDE SEQUENCE [LARGE SCALE GENOMIC DNA]</scope>
    <source>
        <strain evidence="1">Wonlab-2016</strain>
    </source>
</reference>
<proteinExistence type="predicted"/>
<dbReference type="AlphaFoldDB" id="A0ABD0M3T3"/>
<dbReference type="Proteomes" id="UP001519460">
    <property type="component" value="Unassembled WGS sequence"/>
</dbReference>
<comment type="caution">
    <text evidence="1">The sequence shown here is derived from an EMBL/GenBank/DDBJ whole genome shotgun (WGS) entry which is preliminary data.</text>
</comment>
<accession>A0ABD0M3T3</accession>
<name>A0ABD0M3T3_9CAEN</name>
<evidence type="ECO:0000313" key="2">
    <source>
        <dbReference type="Proteomes" id="UP001519460"/>
    </source>
</evidence>
<protein>
    <submittedName>
        <fullName evidence="1">Uncharacterized protein</fullName>
    </submittedName>
</protein>
<dbReference type="EMBL" id="JACVVK020000006">
    <property type="protein sequence ID" value="KAK7506570.1"/>
    <property type="molecule type" value="Genomic_DNA"/>
</dbReference>
<gene>
    <name evidence="1" type="ORF">BaRGS_00002045</name>
</gene>
<evidence type="ECO:0000313" key="1">
    <source>
        <dbReference type="EMBL" id="KAK7506570.1"/>
    </source>
</evidence>
<sequence>MSTHSWIYSLCMELLGPAAMPKSSRTSRTLTCNSRFGPIVVELPHQKGRRTTVTVPAGRVTSVSKKIACLFTLPSPRAFSCLLSASVVVDPQLVPKRERDH</sequence>
<keyword evidence="2" id="KW-1185">Reference proteome</keyword>
<organism evidence="1 2">
    <name type="scientific">Batillaria attramentaria</name>
    <dbReference type="NCBI Taxonomy" id="370345"/>
    <lineage>
        <taxon>Eukaryota</taxon>
        <taxon>Metazoa</taxon>
        <taxon>Spiralia</taxon>
        <taxon>Lophotrochozoa</taxon>
        <taxon>Mollusca</taxon>
        <taxon>Gastropoda</taxon>
        <taxon>Caenogastropoda</taxon>
        <taxon>Sorbeoconcha</taxon>
        <taxon>Cerithioidea</taxon>
        <taxon>Batillariidae</taxon>
        <taxon>Batillaria</taxon>
    </lineage>
</organism>